<feature type="compositionally biased region" description="Basic and acidic residues" evidence="1">
    <location>
        <begin position="49"/>
        <end position="74"/>
    </location>
</feature>
<evidence type="ECO:0000256" key="1">
    <source>
        <dbReference type="SAM" id="MobiDB-lite"/>
    </source>
</evidence>
<evidence type="ECO:0000313" key="3">
    <source>
        <dbReference type="Proteomes" id="UP001153076"/>
    </source>
</evidence>
<dbReference type="AlphaFoldDB" id="A0A9Q1JLW4"/>
<dbReference type="EMBL" id="JAKOGI010001978">
    <property type="protein sequence ID" value="KAJ8423380.1"/>
    <property type="molecule type" value="Genomic_DNA"/>
</dbReference>
<keyword evidence="3" id="KW-1185">Reference proteome</keyword>
<proteinExistence type="predicted"/>
<reference evidence="2" key="1">
    <citation type="submission" date="2022-04" db="EMBL/GenBank/DDBJ databases">
        <title>Carnegiea gigantea Genome sequencing and assembly v2.</title>
        <authorList>
            <person name="Copetti D."/>
            <person name="Sanderson M.J."/>
            <person name="Burquez A."/>
            <person name="Wojciechowski M.F."/>
        </authorList>
    </citation>
    <scope>NUCLEOTIDE SEQUENCE</scope>
    <source>
        <strain evidence="2">SGP5-SGP5p</strain>
        <tissue evidence="2">Aerial part</tissue>
    </source>
</reference>
<organism evidence="2 3">
    <name type="scientific">Carnegiea gigantea</name>
    <dbReference type="NCBI Taxonomy" id="171969"/>
    <lineage>
        <taxon>Eukaryota</taxon>
        <taxon>Viridiplantae</taxon>
        <taxon>Streptophyta</taxon>
        <taxon>Embryophyta</taxon>
        <taxon>Tracheophyta</taxon>
        <taxon>Spermatophyta</taxon>
        <taxon>Magnoliopsida</taxon>
        <taxon>eudicotyledons</taxon>
        <taxon>Gunneridae</taxon>
        <taxon>Pentapetalae</taxon>
        <taxon>Caryophyllales</taxon>
        <taxon>Cactineae</taxon>
        <taxon>Cactaceae</taxon>
        <taxon>Cactoideae</taxon>
        <taxon>Echinocereeae</taxon>
        <taxon>Carnegiea</taxon>
    </lineage>
</organism>
<sequence length="239" mass="26644">MGPPDAPQSSLFSLKPMGQENSEKLPDGPSVKRTVEGMSSLRQPLAQGREMHDRESAPHEEPKPHGTRRPRGEQQRTASGVDARQIIRIPEHPCRDQGPPHAQKTIAYGLLPEYCQPAGNDTVTPRFGDKTKSRNLEVDFLEVDMPTAYNVILGRPILYRVKVVIAPYLLQIQYKADNGMVGKLFKDQRPGRECYLISIRPLTGGRQSKRPQDTKKPRVGVTVHLEALVICALVTDGLR</sequence>
<name>A0A9Q1JLW4_9CARY</name>
<evidence type="ECO:0000313" key="2">
    <source>
        <dbReference type="EMBL" id="KAJ8423380.1"/>
    </source>
</evidence>
<protein>
    <submittedName>
        <fullName evidence="2">Uncharacterized protein</fullName>
    </submittedName>
</protein>
<gene>
    <name evidence="2" type="ORF">Cgig2_034208</name>
</gene>
<accession>A0A9Q1JLW4</accession>
<comment type="caution">
    <text evidence="2">The sequence shown here is derived from an EMBL/GenBank/DDBJ whole genome shotgun (WGS) entry which is preliminary data.</text>
</comment>
<dbReference type="Proteomes" id="UP001153076">
    <property type="component" value="Unassembled WGS sequence"/>
</dbReference>
<feature type="region of interest" description="Disordered" evidence="1">
    <location>
        <begin position="1"/>
        <end position="82"/>
    </location>
</feature>
<dbReference type="OrthoDB" id="2919534at2759"/>